<evidence type="ECO:0000313" key="2">
    <source>
        <dbReference type="EMBL" id="KIM47945.1"/>
    </source>
</evidence>
<feature type="compositionally biased region" description="Polar residues" evidence="1">
    <location>
        <begin position="307"/>
        <end position="333"/>
    </location>
</feature>
<protein>
    <submittedName>
        <fullName evidence="2">Uncharacterized protein</fullName>
    </submittedName>
</protein>
<feature type="compositionally biased region" description="Polar residues" evidence="1">
    <location>
        <begin position="7"/>
        <end position="26"/>
    </location>
</feature>
<feature type="compositionally biased region" description="Polar residues" evidence="1">
    <location>
        <begin position="110"/>
        <end position="122"/>
    </location>
</feature>
<feature type="compositionally biased region" description="Low complexity" evidence="1">
    <location>
        <begin position="93"/>
        <end position="109"/>
    </location>
</feature>
<dbReference type="Proteomes" id="UP000053424">
    <property type="component" value="Unassembled WGS sequence"/>
</dbReference>
<accession>A0A0C3CGS3</accession>
<organism evidence="2 3">
    <name type="scientific">Hebeloma cylindrosporum</name>
    <dbReference type="NCBI Taxonomy" id="76867"/>
    <lineage>
        <taxon>Eukaryota</taxon>
        <taxon>Fungi</taxon>
        <taxon>Dikarya</taxon>
        <taxon>Basidiomycota</taxon>
        <taxon>Agaricomycotina</taxon>
        <taxon>Agaricomycetes</taxon>
        <taxon>Agaricomycetidae</taxon>
        <taxon>Agaricales</taxon>
        <taxon>Agaricineae</taxon>
        <taxon>Hymenogastraceae</taxon>
        <taxon>Hebeloma</taxon>
    </lineage>
</organism>
<proteinExistence type="predicted"/>
<dbReference type="STRING" id="686832.A0A0C3CGS3"/>
<dbReference type="OrthoDB" id="3001436at2759"/>
<name>A0A0C3CGS3_HEBCY</name>
<keyword evidence="3" id="KW-1185">Reference proteome</keyword>
<feature type="region of interest" description="Disordered" evidence="1">
    <location>
        <begin position="306"/>
        <end position="333"/>
    </location>
</feature>
<feature type="region of interest" description="Disordered" evidence="1">
    <location>
        <begin position="218"/>
        <end position="287"/>
    </location>
</feature>
<dbReference type="AlphaFoldDB" id="A0A0C3CGS3"/>
<reference evidence="2 3" key="1">
    <citation type="submission" date="2014-04" db="EMBL/GenBank/DDBJ databases">
        <authorList>
            <consortium name="DOE Joint Genome Institute"/>
            <person name="Kuo A."/>
            <person name="Gay G."/>
            <person name="Dore J."/>
            <person name="Kohler A."/>
            <person name="Nagy L.G."/>
            <person name="Floudas D."/>
            <person name="Copeland A."/>
            <person name="Barry K.W."/>
            <person name="Cichocki N."/>
            <person name="Veneault-Fourrey C."/>
            <person name="LaButti K."/>
            <person name="Lindquist E.A."/>
            <person name="Lipzen A."/>
            <person name="Lundell T."/>
            <person name="Morin E."/>
            <person name="Murat C."/>
            <person name="Sun H."/>
            <person name="Tunlid A."/>
            <person name="Henrissat B."/>
            <person name="Grigoriev I.V."/>
            <person name="Hibbett D.S."/>
            <person name="Martin F."/>
            <person name="Nordberg H.P."/>
            <person name="Cantor M.N."/>
            <person name="Hua S.X."/>
        </authorList>
    </citation>
    <scope>NUCLEOTIDE SEQUENCE [LARGE SCALE GENOMIC DNA]</scope>
    <source>
        <strain evidence="3">h7</strain>
    </source>
</reference>
<reference evidence="3" key="2">
    <citation type="submission" date="2015-01" db="EMBL/GenBank/DDBJ databases">
        <title>Evolutionary Origins and Diversification of the Mycorrhizal Mutualists.</title>
        <authorList>
            <consortium name="DOE Joint Genome Institute"/>
            <consortium name="Mycorrhizal Genomics Consortium"/>
            <person name="Kohler A."/>
            <person name="Kuo A."/>
            <person name="Nagy L.G."/>
            <person name="Floudas D."/>
            <person name="Copeland A."/>
            <person name="Barry K.W."/>
            <person name="Cichocki N."/>
            <person name="Veneault-Fourrey C."/>
            <person name="LaButti K."/>
            <person name="Lindquist E.A."/>
            <person name="Lipzen A."/>
            <person name="Lundell T."/>
            <person name="Morin E."/>
            <person name="Murat C."/>
            <person name="Riley R."/>
            <person name="Ohm R."/>
            <person name="Sun H."/>
            <person name="Tunlid A."/>
            <person name="Henrissat B."/>
            <person name="Grigoriev I.V."/>
            <person name="Hibbett D.S."/>
            <person name="Martin F."/>
        </authorList>
    </citation>
    <scope>NUCLEOTIDE SEQUENCE [LARGE SCALE GENOMIC DNA]</scope>
    <source>
        <strain evidence="3">h7</strain>
    </source>
</reference>
<feature type="region of interest" description="Disordered" evidence="1">
    <location>
        <begin position="1"/>
        <end position="122"/>
    </location>
</feature>
<feature type="compositionally biased region" description="Low complexity" evidence="1">
    <location>
        <begin position="27"/>
        <end position="70"/>
    </location>
</feature>
<dbReference type="EMBL" id="KN831769">
    <property type="protein sequence ID" value="KIM47945.1"/>
    <property type="molecule type" value="Genomic_DNA"/>
</dbReference>
<feature type="compositionally biased region" description="Basic residues" evidence="1">
    <location>
        <begin position="73"/>
        <end position="87"/>
    </location>
</feature>
<evidence type="ECO:0000313" key="3">
    <source>
        <dbReference type="Proteomes" id="UP000053424"/>
    </source>
</evidence>
<feature type="compositionally biased region" description="Polar residues" evidence="1">
    <location>
        <begin position="235"/>
        <end position="245"/>
    </location>
</feature>
<sequence>MPLLKTIPSQSQIVLTPTDETYTNPISSPRVMSVRPPSVSSTLSSASTSPSPSSSRSESPVTPISISSSPYGSHRRHNSYHRRRRTHPGSDVSLPPISSSCPPSKSILSRTASVSTKDSRNTVGKSVKFAAIPIVHYASTGYWDLETIDDSNMGINVESMDVEEPFTDYPSHPRHNLASALDIAEFRELQCVTPTPERERQKAYTLKRLMSLTRKPTATTGTSTTVAVAHKSPPSAASNRPTISTPYALGGHPSTALQSTASLRRTAPHASRPRKSPIHLNPTAAGSAPDLTLLGGVSLRSAPSCESFRSSKSAGTRSVRSVGSTKSTNSSNRGLRAWIGRTIGWTEG</sequence>
<dbReference type="HOGENOM" id="CLU_048123_0_0_1"/>
<evidence type="ECO:0000256" key="1">
    <source>
        <dbReference type="SAM" id="MobiDB-lite"/>
    </source>
</evidence>
<gene>
    <name evidence="2" type="ORF">M413DRAFT_7080</name>
</gene>